<evidence type="ECO:0000313" key="1">
    <source>
        <dbReference type="EMBL" id="QCD94436.1"/>
    </source>
</evidence>
<proteinExistence type="predicted"/>
<accession>A0A4D6M2M0</accession>
<evidence type="ECO:0000313" key="2">
    <source>
        <dbReference type="Proteomes" id="UP000501690"/>
    </source>
</evidence>
<dbReference type="Proteomes" id="UP000501690">
    <property type="component" value="Linkage Group LG5"/>
</dbReference>
<protein>
    <submittedName>
        <fullName evidence="1">Uncharacterized protein</fullName>
    </submittedName>
</protein>
<name>A0A4D6M2M0_VIGUN</name>
<gene>
    <name evidence="1" type="ORF">DEO72_LG5g2520</name>
</gene>
<dbReference type="AlphaFoldDB" id="A0A4D6M2M0"/>
<keyword evidence="2" id="KW-1185">Reference proteome</keyword>
<sequence>MAKLTHDGDIRLEFVVGLEFLRREGSQYRKEDDGFRVYVFCVYGGIPVMYRV</sequence>
<reference evidence="1 2" key="1">
    <citation type="submission" date="2019-04" db="EMBL/GenBank/DDBJ databases">
        <title>An improved genome assembly and genetic linkage map for asparagus bean, Vigna unguiculata ssp. sesquipedialis.</title>
        <authorList>
            <person name="Xia Q."/>
            <person name="Zhang R."/>
            <person name="Dong Y."/>
        </authorList>
    </citation>
    <scope>NUCLEOTIDE SEQUENCE [LARGE SCALE GENOMIC DNA]</scope>
    <source>
        <tissue evidence="1">Leaf</tissue>
    </source>
</reference>
<dbReference type="EMBL" id="CP039349">
    <property type="protein sequence ID" value="QCD94436.1"/>
    <property type="molecule type" value="Genomic_DNA"/>
</dbReference>
<organism evidence="1 2">
    <name type="scientific">Vigna unguiculata</name>
    <name type="common">Cowpea</name>
    <dbReference type="NCBI Taxonomy" id="3917"/>
    <lineage>
        <taxon>Eukaryota</taxon>
        <taxon>Viridiplantae</taxon>
        <taxon>Streptophyta</taxon>
        <taxon>Embryophyta</taxon>
        <taxon>Tracheophyta</taxon>
        <taxon>Spermatophyta</taxon>
        <taxon>Magnoliopsida</taxon>
        <taxon>eudicotyledons</taxon>
        <taxon>Gunneridae</taxon>
        <taxon>Pentapetalae</taxon>
        <taxon>rosids</taxon>
        <taxon>fabids</taxon>
        <taxon>Fabales</taxon>
        <taxon>Fabaceae</taxon>
        <taxon>Papilionoideae</taxon>
        <taxon>50 kb inversion clade</taxon>
        <taxon>NPAAA clade</taxon>
        <taxon>indigoferoid/millettioid clade</taxon>
        <taxon>Phaseoleae</taxon>
        <taxon>Vigna</taxon>
    </lineage>
</organism>